<evidence type="ECO:0000256" key="2">
    <source>
        <dbReference type="SAM" id="Phobius"/>
    </source>
</evidence>
<feature type="region of interest" description="Disordered" evidence="1">
    <location>
        <begin position="1"/>
        <end position="21"/>
    </location>
</feature>
<dbReference type="EMBL" id="FNON01000010">
    <property type="protein sequence ID" value="SDZ15557.1"/>
    <property type="molecule type" value="Genomic_DNA"/>
</dbReference>
<reference evidence="3 4" key="1">
    <citation type="submission" date="2016-10" db="EMBL/GenBank/DDBJ databases">
        <authorList>
            <person name="de Groot N.N."/>
        </authorList>
    </citation>
    <scope>NUCLEOTIDE SEQUENCE [LARGE SCALE GENOMIC DNA]</scope>
    <source>
        <strain evidence="3 4">CPCC 202699</strain>
    </source>
</reference>
<organism evidence="3 4">
    <name type="scientific">Amycolatopsis xylanica</name>
    <dbReference type="NCBI Taxonomy" id="589385"/>
    <lineage>
        <taxon>Bacteria</taxon>
        <taxon>Bacillati</taxon>
        <taxon>Actinomycetota</taxon>
        <taxon>Actinomycetes</taxon>
        <taxon>Pseudonocardiales</taxon>
        <taxon>Pseudonocardiaceae</taxon>
        <taxon>Amycolatopsis</taxon>
    </lineage>
</organism>
<dbReference type="Proteomes" id="UP000199515">
    <property type="component" value="Unassembled WGS sequence"/>
</dbReference>
<gene>
    <name evidence="3" type="ORF">SAMN05421504_11020</name>
</gene>
<dbReference type="STRING" id="589385.SAMN05421504_11020"/>
<dbReference type="AlphaFoldDB" id="A0A1H3QQ89"/>
<feature type="transmembrane region" description="Helical" evidence="2">
    <location>
        <begin position="51"/>
        <end position="74"/>
    </location>
</feature>
<evidence type="ECO:0008006" key="5">
    <source>
        <dbReference type="Google" id="ProtNLM"/>
    </source>
</evidence>
<evidence type="ECO:0000313" key="3">
    <source>
        <dbReference type="EMBL" id="SDZ15557.1"/>
    </source>
</evidence>
<evidence type="ECO:0000313" key="4">
    <source>
        <dbReference type="Proteomes" id="UP000199515"/>
    </source>
</evidence>
<name>A0A1H3QQ89_9PSEU</name>
<evidence type="ECO:0000256" key="1">
    <source>
        <dbReference type="SAM" id="MobiDB-lite"/>
    </source>
</evidence>
<sequence length="114" mass="12958">MKTKRQTVMSPQTRLAHGRRRARARWRVPVLAPADAERASELFRAQRRRGVLALVLIFALILGLPVVFALWPVLDSLRLLGIPVSWLTLAVLPYPAMTAIAQLQLRRAEKLEDR</sequence>
<feature type="compositionally biased region" description="Polar residues" evidence="1">
    <location>
        <begin position="1"/>
        <end position="13"/>
    </location>
</feature>
<keyword evidence="2" id="KW-0472">Membrane</keyword>
<keyword evidence="2" id="KW-0812">Transmembrane</keyword>
<accession>A0A1H3QQ89</accession>
<feature type="transmembrane region" description="Helical" evidence="2">
    <location>
        <begin position="86"/>
        <end position="105"/>
    </location>
</feature>
<keyword evidence="4" id="KW-1185">Reference proteome</keyword>
<protein>
    <recommendedName>
        <fullName evidence="5">DUF485 domain-containing protein</fullName>
    </recommendedName>
</protein>
<proteinExistence type="predicted"/>
<keyword evidence="2" id="KW-1133">Transmembrane helix</keyword>